<gene>
    <name evidence="9" type="ORF">DES47_11248</name>
</gene>
<dbReference type="SUPFAM" id="SSF52317">
    <property type="entry name" value="Class I glutamine amidotransferase-like"/>
    <property type="match status" value="1"/>
</dbReference>
<keyword evidence="3" id="KW-0645">Protease</keyword>
<dbReference type="InterPro" id="IPR040921">
    <property type="entry name" value="Peptidase_S66C"/>
</dbReference>
<feature type="domain" description="LD-carboxypeptidase N-terminal" evidence="7">
    <location>
        <begin position="16"/>
        <end position="131"/>
    </location>
</feature>
<evidence type="ECO:0000259" key="7">
    <source>
        <dbReference type="Pfam" id="PF02016"/>
    </source>
</evidence>
<dbReference type="EMBL" id="SNXS01000012">
    <property type="protein sequence ID" value="TDP61499.1"/>
    <property type="molecule type" value="Genomic_DNA"/>
</dbReference>
<reference evidence="9 10" key="1">
    <citation type="submission" date="2019-03" db="EMBL/GenBank/DDBJ databases">
        <title>Genomic Encyclopedia of Type Strains, Phase IV (KMG-IV): sequencing the most valuable type-strain genomes for metagenomic binning, comparative biology and taxonomic classification.</title>
        <authorList>
            <person name="Goeker M."/>
        </authorList>
    </citation>
    <scope>NUCLEOTIDE SEQUENCE [LARGE SCALE GENOMIC DNA]</scope>
    <source>
        <strain evidence="9 10">DSM 16998</strain>
    </source>
</reference>
<evidence type="ECO:0000256" key="3">
    <source>
        <dbReference type="ARBA" id="ARBA00022670"/>
    </source>
</evidence>
<evidence type="ECO:0000256" key="6">
    <source>
        <dbReference type="PIRSR" id="PIRSR028757-1"/>
    </source>
</evidence>
<dbReference type="OrthoDB" id="9807329at2"/>
<dbReference type="GO" id="GO:0008236">
    <property type="term" value="F:serine-type peptidase activity"/>
    <property type="evidence" value="ECO:0007669"/>
    <property type="project" value="UniProtKB-KW"/>
</dbReference>
<evidence type="ECO:0000313" key="9">
    <source>
        <dbReference type="EMBL" id="TDP61499.1"/>
    </source>
</evidence>
<dbReference type="Gene3D" id="3.50.30.60">
    <property type="entry name" value="LD-carboxypeptidase A C-terminal domain-like"/>
    <property type="match status" value="1"/>
</dbReference>
<keyword evidence="10" id="KW-1185">Reference proteome</keyword>
<evidence type="ECO:0000256" key="2">
    <source>
        <dbReference type="ARBA" id="ARBA00022645"/>
    </source>
</evidence>
<evidence type="ECO:0000256" key="1">
    <source>
        <dbReference type="ARBA" id="ARBA00010233"/>
    </source>
</evidence>
<keyword evidence="2 9" id="KW-0121">Carboxypeptidase</keyword>
<dbReference type="Gene3D" id="3.40.50.10740">
    <property type="entry name" value="Class I glutamine amidotransferase-like"/>
    <property type="match status" value="1"/>
</dbReference>
<dbReference type="PIRSF" id="PIRSF028757">
    <property type="entry name" value="LD-carboxypeptidase"/>
    <property type="match status" value="1"/>
</dbReference>
<evidence type="ECO:0000313" key="10">
    <source>
        <dbReference type="Proteomes" id="UP000295361"/>
    </source>
</evidence>
<name>A0A4R6QFF0_9BURK</name>
<protein>
    <submittedName>
        <fullName evidence="9">Muramoyltetrapeptide carboxypeptidase</fullName>
    </submittedName>
</protein>
<accession>A0A4R6QFF0</accession>
<comment type="caution">
    <text evidence="9">The sequence shown here is derived from an EMBL/GenBank/DDBJ whole genome shotgun (WGS) entry which is preliminary data.</text>
</comment>
<feature type="active site" description="Charge relay system" evidence="6">
    <location>
        <position position="274"/>
    </location>
</feature>
<feature type="active site" description="Charge relay system" evidence="6">
    <location>
        <position position="212"/>
    </location>
</feature>
<dbReference type="PANTHER" id="PTHR30237:SF2">
    <property type="entry name" value="MUREIN TETRAPEPTIDE CARBOXYPEPTIDASE"/>
    <property type="match status" value="1"/>
</dbReference>
<feature type="active site" description="Nucleophile" evidence="6">
    <location>
        <position position="114"/>
    </location>
</feature>
<dbReference type="GO" id="GO:0004180">
    <property type="term" value="F:carboxypeptidase activity"/>
    <property type="evidence" value="ECO:0007669"/>
    <property type="project" value="UniProtKB-KW"/>
</dbReference>
<dbReference type="PANTHER" id="PTHR30237">
    <property type="entry name" value="MURAMOYLTETRAPEPTIDE CARBOXYPEPTIDASE"/>
    <property type="match status" value="1"/>
</dbReference>
<dbReference type="InParanoid" id="A0A4R6QFF0"/>
<dbReference type="InterPro" id="IPR027478">
    <property type="entry name" value="LdcA_N"/>
</dbReference>
<dbReference type="Proteomes" id="UP000295361">
    <property type="component" value="Unassembled WGS sequence"/>
</dbReference>
<sequence>MSFSHHTGLRPGATLGVIAPAGPADAERVAQVPALLQRHGFRAKIFPGCHAQHPTLSYLAGDDTQRLQDLHAAFADPEVDAVLCLRGGYGCLRLMDRIDTGLLRRHAKLLIGYSDITALHLLLNGMGLPSLQAPMPASDLLHEEAGPDAEALFTALRSGMAAGLRLEPSLGAGLRQGGQAVGELTGGNLAVLCSLLGTPFAPQLQGRILFLEDVSEAPYRVDRMLAQLRLAGQLDAAAGFLLGGFTEADSPQAVLADYLLPLGKPVLGGWPSGHCRPHQVLPFGRRVALDAGQGSVTLLEDLLHLTSE</sequence>
<keyword evidence="4" id="KW-0378">Hydrolase</keyword>
<dbReference type="InterPro" id="IPR040449">
    <property type="entry name" value="Peptidase_S66_N"/>
</dbReference>
<comment type="similarity">
    <text evidence="1">Belongs to the peptidase S66 family.</text>
</comment>
<dbReference type="GO" id="GO:0006508">
    <property type="term" value="P:proteolysis"/>
    <property type="evidence" value="ECO:0007669"/>
    <property type="project" value="UniProtKB-KW"/>
</dbReference>
<evidence type="ECO:0000256" key="5">
    <source>
        <dbReference type="ARBA" id="ARBA00022825"/>
    </source>
</evidence>
<dbReference type="SUPFAM" id="SSF141986">
    <property type="entry name" value="LD-carboxypeptidase A C-terminal domain-like"/>
    <property type="match status" value="1"/>
</dbReference>
<dbReference type="InterPro" id="IPR029062">
    <property type="entry name" value="Class_I_gatase-like"/>
</dbReference>
<dbReference type="RefSeq" id="WP_133703584.1">
    <property type="nucleotide sequence ID" value="NZ_SNXS01000012.1"/>
</dbReference>
<keyword evidence="5" id="KW-0720">Serine protease</keyword>
<dbReference type="InterPro" id="IPR003507">
    <property type="entry name" value="S66_fam"/>
</dbReference>
<feature type="domain" description="LD-carboxypeptidase C-terminal" evidence="8">
    <location>
        <begin position="182"/>
        <end position="289"/>
    </location>
</feature>
<dbReference type="Pfam" id="PF17676">
    <property type="entry name" value="Peptidase_S66C"/>
    <property type="match status" value="1"/>
</dbReference>
<evidence type="ECO:0000256" key="4">
    <source>
        <dbReference type="ARBA" id="ARBA00022801"/>
    </source>
</evidence>
<evidence type="ECO:0000259" key="8">
    <source>
        <dbReference type="Pfam" id="PF17676"/>
    </source>
</evidence>
<organism evidence="9 10">
    <name type="scientific">Roseateles toxinivorans</name>
    <dbReference type="NCBI Taxonomy" id="270368"/>
    <lineage>
        <taxon>Bacteria</taxon>
        <taxon>Pseudomonadati</taxon>
        <taxon>Pseudomonadota</taxon>
        <taxon>Betaproteobacteria</taxon>
        <taxon>Burkholderiales</taxon>
        <taxon>Sphaerotilaceae</taxon>
        <taxon>Roseateles</taxon>
    </lineage>
</organism>
<dbReference type="CDD" id="cd07025">
    <property type="entry name" value="Peptidase_S66"/>
    <property type="match status" value="1"/>
</dbReference>
<proteinExistence type="inferred from homology"/>
<dbReference type="InterPro" id="IPR027461">
    <property type="entry name" value="Carboxypeptidase_A_C_sf"/>
</dbReference>
<dbReference type="AlphaFoldDB" id="A0A4R6QFF0"/>
<dbReference type="Pfam" id="PF02016">
    <property type="entry name" value="Peptidase_S66"/>
    <property type="match status" value="1"/>
</dbReference>